<dbReference type="PANTHER" id="PTHR33209:SF1">
    <property type="entry name" value="PEPTIDASE S49 DOMAIN-CONTAINING PROTEIN"/>
    <property type="match status" value="1"/>
</dbReference>
<dbReference type="SUPFAM" id="SSF52096">
    <property type="entry name" value="ClpP/crotonase"/>
    <property type="match status" value="1"/>
</dbReference>
<feature type="compositionally biased region" description="Low complexity" evidence="5">
    <location>
        <begin position="320"/>
        <end position="337"/>
    </location>
</feature>
<organism evidence="7 8">
    <name type="scientific">Delftia tsuruhatensis</name>
    <dbReference type="NCBI Taxonomy" id="180282"/>
    <lineage>
        <taxon>Bacteria</taxon>
        <taxon>Pseudomonadati</taxon>
        <taxon>Pseudomonadota</taxon>
        <taxon>Betaproteobacteria</taxon>
        <taxon>Burkholderiales</taxon>
        <taxon>Comamonadaceae</taxon>
        <taxon>Delftia</taxon>
    </lineage>
</organism>
<dbReference type="PANTHER" id="PTHR33209">
    <property type="entry name" value="PROTEASE 4"/>
    <property type="match status" value="1"/>
</dbReference>
<protein>
    <submittedName>
        <fullName evidence="7">Peptidase s49</fullName>
    </submittedName>
</protein>
<accession>A0ABM6DYA5</accession>
<dbReference type="InterPro" id="IPR033855">
    <property type="entry name" value="Protein_C"/>
</dbReference>
<feature type="compositionally biased region" description="Polar residues" evidence="5">
    <location>
        <begin position="448"/>
        <end position="462"/>
    </location>
</feature>
<feature type="domain" description="Peptidase S49" evidence="6">
    <location>
        <begin position="150"/>
        <end position="292"/>
    </location>
</feature>
<evidence type="ECO:0000256" key="3">
    <source>
        <dbReference type="ARBA" id="ARBA00022801"/>
    </source>
</evidence>
<dbReference type="EMBL" id="CP017420">
    <property type="protein sequence ID" value="AOU99900.1"/>
    <property type="molecule type" value="Genomic_DNA"/>
</dbReference>
<keyword evidence="3" id="KW-0378">Hydrolase</keyword>
<evidence type="ECO:0000256" key="4">
    <source>
        <dbReference type="ARBA" id="ARBA00022825"/>
    </source>
</evidence>
<dbReference type="RefSeq" id="WP_046238268.1">
    <property type="nucleotide sequence ID" value="NZ_CBCSDN010000041.1"/>
</dbReference>
<comment type="similarity">
    <text evidence="1">Belongs to the peptidase S49 family.</text>
</comment>
<feature type="region of interest" description="Disordered" evidence="5">
    <location>
        <begin position="429"/>
        <end position="462"/>
    </location>
</feature>
<dbReference type="Proteomes" id="UP000095607">
    <property type="component" value="Chromosome"/>
</dbReference>
<dbReference type="Gene3D" id="3.90.226.10">
    <property type="entry name" value="2-enoyl-CoA Hydratase, Chain A, domain 1"/>
    <property type="match status" value="1"/>
</dbReference>
<feature type="compositionally biased region" description="Polar residues" evidence="5">
    <location>
        <begin position="304"/>
        <end position="319"/>
    </location>
</feature>
<gene>
    <name evidence="7" type="ORF">BI380_00285</name>
</gene>
<evidence type="ECO:0000259" key="6">
    <source>
        <dbReference type="Pfam" id="PF01343"/>
    </source>
</evidence>
<dbReference type="Gene3D" id="6.20.330.10">
    <property type="match status" value="1"/>
</dbReference>
<dbReference type="InterPro" id="IPR029045">
    <property type="entry name" value="ClpP/crotonase-like_dom_sf"/>
</dbReference>
<reference evidence="7 8" key="1">
    <citation type="submission" date="2016-09" db="EMBL/GenBank/DDBJ databases">
        <title>Complete genome sequence of Deltia acidovorans CM13 isolated from murine proximal colonic tissue.</title>
        <authorList>
            <person name="Saffarian A."/>
        </authorList>
    </citation>
    <scope>NUCLEOTIDE SEQUENCE [LARGE SCALE GENOMIC DNA]</scope>
    <source>
        <strain evidence="7 8">CM13</strain>
    </source>
</reference>
<evidence type="ECO:0000313" key="7">
    <source>
        <dbReference type="EMBL" id="AOU99900.1"/>
    </source>
</evidence>
<keyword evidence="8" id="KW-1185">Reference proteome</keyword>
<evidence type="ECO:0000313" key="8">
    <source>
        <dbReference type="Proteomes" id="UP000095607"/>
    </source>
</evidence>
<feature type="region of interest" description="Disordered" evidence="5">
    <location>
        <begin position="296"/>
        <end position="337"/>
    </location>
</feature>
<proteinExistence type="inferred from homology"/>
<name>A0ABM6DYA5_9BURK</name>
<dbReference type="Pfam" id="PF01343">
    <property type="entry name" value="Peptidase_S49"/>
    <property type="match status" value="1"/>
</dbReference>
<evidence type="ECO:0000256" key="1">
    <source>
        <dbReference type="ARBA" id="ARBA00008683"/>
    </source>
</evidence>
<dbReference type="InterPro" id="IPR002142">
    <property type="entry name" value="Peptidase_S49"/>
</dbReference>
<dbReference type="CDD" id="cd07022">
    <property type="entry name" value="S49_Sppa_36K_type"/>
    <property type="match status" value="1"/>
</dbReference>
<keyword evidence="2" id="KW-0645">Protease</keyword>
<sequence>MSRPSIYPHVAQRIFNTPLLIHPQKLDAIIAGLGQRIFGAAEPLVQLQSTAAGQALAPEMFSTRRGERTDRGWRLVDGVAVLSTMGTLVHRTRLEADSSLLIGYNDLAADLEDAMAHPDVHAVVQVYDSPGGEVNGAFEHAQRSLEMRGRKPMVAVADSMAASAAYLAASAADELVITSTGYAGSIGVVMRHVDLSRALANEGITVTHIFAGAHKVDGNPYEALPAAVRESLQADIDGLYSMFVQAVATHRGMSDAAVRKTQAATYRGVAAVAAGLADRIGTVDAVIAELATRRARSYPAGPGQSAQAPTQEETTMTTSAAPQSAAPNAAAPAAQAAPAPAAAGAPAPAQVDAAKAAADGAAAERQRVVAILAHPASATHPAIAQSCIAGALSAEQAKGVLDAAAAAPAASGAAGASDFAKQMAALGNPSVSSVEPGTGQEAGAPGAISQSWATAFGTRKSN</sequence>
<keyword evidence="4" id="KW-0720">Serine protease</keyword>
<evidence type="ECO:0000256" key="2">
    <source>
        <dbReference type="ARBA" id="ARBA00022670"/>
    </source>
</evidence>
<evidence type="ECO:0000256" key="5">
    <source>
        <dbReference type="SAM" id="MobiDB-lite"/>
    </source>
</evidence>